<evidence type="ECO:0000313" key="1">
    <source>
        <dbReference type="EMBL" id="KAK0483350.1"/>
    </source>
</evidence>
<sequence length="672" mass="74947">MSQLMQPTNIEDPTCCLECNGGFPKKAKPGPCGRCFMIELVAKKDGVDSVRYQNLMSHEQCRGCGAVGKNFTGGYCYNCCLPEDDAAEQTCISRFQAQMLQGKQCQELNHHSGQATNPPPVSQAHFCRSREPELLFIPPPPPSLPLNSESLNCRCNIDLFQLKVEYGKLHEVYNEHVNQPDAHEFFGPEVVKKKAGAGVTMHWELLINVAKYEQWTGYIIPPQLGSSGWNRGHVKEQDDDEQAPLAKRTALCPVTSYRVTPMCTQFRNLTSQGPSATKVQLQFCHIHLNDEGQPILNDDGCYSWDLPQDGMLNDVFTSKGHLKKVYQLTMSDGTRYAAKRLYNAGNQVLTPQYNNCQLEAEVLTQKLGAYMLEGLNELNNQFGIMSACKTGKTMSQSIVTSLVVDKLEEDIHNQNGPDTIKDFLAQDGHIIPRDMIRKGLKAHNAHGAAQPLRMGPVGIAIYEFRDKASGRIIKLVAVPNAHDSNTIGHLYLDVAEENGVIPMQITVDKGSETGIMFAHQTALRHVILIMQFPFAVLIVDSGTCRTNLAPDVDTIAWPPFVALTSINNIVAESLWCWMRKTNTGDIERIIKLGRSNGIFIPASELHVVLFQWLWSKIVQHHLNEFSQYWNAHQIQKQEKKLLPSGSTPNDVYHNPGAYDLERVGIPVSGDLI</sequence>
<proteinExistence type="predicted"/>
<accession>A0AA39PGB8</accession>
<comment type="caution">
    <text evidence="1">The sequence shown here is derived from an EMBL/GenBank/DDBJ whole genome shotgun (WGS) entry which is preliminary data.</text>
</comment>
<protein>
    <submittedName>
        <fullName evidence="1">Uncharacterized protein</fullName>
    </submittedName>
</protein>
<dbReference type="Proteomes" id="UP001175227">
    <property type="component" value="Unassembled WGS sequence"/>
</dbReference>
<reference evidence="1" key="1">
    <citation type="submission" date="2023-06" db="EMBL/GenBank/DDBJ databases">
        <authorList>
            <consortium name="Lawrence Berkeley National Laboratory"/>
            <person name="Ahrendt S."/>
            <person name="Sahu N."/>
            <person name="Indic B."/>
            <person name="Wong-Bajracharya J."/>
            <person name="Merenyi Z."/>
            <person name="Ke H.-M."/>
            <person name="Monk M."/>
            <person name="Kocsube S."/>
            <person name="Drula E."/>
            <person name="Lipzen A."/>
            <person name="Balint B."/>
            <person name="Henrissat B."/>
            <person name="Andreopoulos B."/>
            <person name="Martin F.M."/>
            <person name="Harder C.B."/>
            <person name="Rigling D."/>
            <person name="Ford K.L."/>
            <person name="Foster G.D."/>
            <person name="Pangilinan J."/>
            <person name="Papanicolaou A."/>
            <person name="Barry K."/>
            <person name="LaButti K."/>
            <person name="Viragh M."/>
            <person name="Koriabine M."/>
            <person name="Yan M."/>
            <person name="Riley R."/>
            <person name="Champramary S."/>
            <person name="Plett K.L."/>
            <person name="Tsai I.J."/>
            <person name="Slot J."/>
            <person name="Sipos G."/>
            <person name="Plett J."/>
            <person name="Nagy L.G."/>
            <person name="Grigoriev I.V."/>
        </authorList>
    </citation>
    <scope>NUCLEOTIDE SEQUENCE</scope>
    <source>
        <strain evidence="1">ICMP 16352</strain>
    </source>
</reference>
<name>A0AA39PGB8_9AGAR</name>
<keyword evidence="2" id="KW-1185">Reference proteome</keyword>
<dbReference type="EMBL" id="JAUEPR010000006">
    <property type="protein sequence ID" value="KAK0483350.1"/>
    <property type="molecule type" value="Genomic_DNA"/>
</dbReference>
<organism evidence="1 2">
    <name type="scientific">Armillaria novae-zelandiae</name>
    <dbReference type="NCBI Taxonomy" id="153914"/>
    <lineage>
        <taxon>Eukaryota</taxon>
        <taxon>Fungi</taxon>
        <taxon>Dikarya</taxon>
        <taxon>Basidiomycota</taxon>
        <taxon>Agaricomycotina</taxon>
        <taxon>Agaricomycetes</taxon>
        <taxon>Agaricomycetidae</taxon>
        <taxon>Agaricales</taxon>
        <taxon>Marasmiineae</taxon>
        <taxon>Physalacriaceae</taxon>
        <taxon>Armillaria</taxon>
    </lineage>
</organism>
<gene>
    <name evidence="1" type="ORF">IW261DRAFT_1417263</name>
</gene>
<dbReference type="AlphaFoldDB" id="A0AA39PGB8"/>
<evidence type="ECO:0000313" key="2">
    <source>
        <dbReference type="Proteomes" id="UP001175227"/>
    </source>
</evidence>